<dbReference type="eggNOG" id="COG1020">
    <property type="taxonomic scope" value="Bacteria"/>
</dbReference>
<protein>
    <submittedName>
        <fullName evidence="5">Amino acid adenylation enzyme/thioester reductase family protein</fullName>
    </submittedName>
</protein>
<dbReference type="KEGG" id="dsl:Dacsa_3490"/>
<reference evidence="5" key="1">
    <citation type="submission" date="2012-04" db="EMBL/GenBank/DDBJ databases">
        <title>Finished genome of Dactylococcopsis salina PCC 8305.</title>
        <authorList>
            <consortium name="US DOE Joint Genome Institute"/>
            <person name="Gugger M."/>
            <person name="Coursin T."/>
            <person name="Rippka R."/>
            <person name="Tandeau De Marsac N."/>
            <person name="Huntemann M."/>
            <person name="Wei C.-L."/>
            <person name="Han J."/>
            <person name="Detter J.C."/>
            <person name="Han C."/>
            <person name="Tapia R."/>
            <person name="Daligault H."/>
            <person name="Chen A."/>
            <person name="Krypides N."/>
            <person name="Mavromatis K."/>
            <person name="Markowitz V."/>
            <person name="Szeto E."/>
            <person name="Ivanova N."/>
            <person name="Ovchinnikova G."/>
            <person name="Pagani I."/>
            <person name="Pati A."/>
            <person name="Goodwin L."/>
            <person name="Peters L."/>
            <person name="Pitluck S."/>
            <person name="Woyke T."/>
            <person name="Kerfeld C."/>
        </authorList>
    </citation>
    <scope>NUCLEOTIDE SEQUENCE [LARGE SCALE GENOMIC DNA]</scope>
    <source>
        <strain evidence="5">PCC 8305</strain>
    </source>
</reference>
<dbReference type="Pfam" id="PF00550">
    <property type="entry name" value="PP-binding"/>
    <property type="match status" value="1"/>
</dbReference>
<dbReference type="InterPro" id="IPR023213">
    <property type="entry name" value="CAT-like_dom_sf"/>
</dbReference>
<dbReference type="FunFam" id="1.10.1200.10:FF:000005">
    <property type="entry name" value="Nonribosomal peptide synthetase 1"/>
    <property type="match status" value="1"/>
</dbReference>
<dbReference type="Gene3D" id="1.10.1200.10">
    <property type="entry name" value="ACP-like"/>
    <property type="match status" value="1"/>
</dbReference>
<evidence type="ECO:0000313" key="5">
    <source>
        <dbReference type="EMBL" id="AFZ51978.1"/>
    </source>
</evidence>
<dbReference type="InterPro" id="IPR029063">
    <property type="entry name" value="SAM-dependent_MTases_sf"/>
</dbReference>
<dbReference type="Gene3D" id="2.30.38.10">
    <property type="entry name" value="Luciferase, Domain 3"/>
    <property type="match status" value="1"/>
</dbReference>
<dbReference type="SUPFAM" id="SSF52777">
    <property type="entry name" value="CoA-dependent acyltransferases"/>
    <property type="match status" value="2"/>
</dbReference>
<dbReference type="GO" id="GO:0003824">
    <property type="term" value="F:catalytic activity"/>
    <property type="evidence" value="ECO:0007669"/>
    <property type="project" value="InterPro"/>
</dbReference>
<sequence>MFVLNQKLPTASIQKINWIKSEKNANELTDKIAIALQIKSSLDPFTLKQSLQTLTDRHPLLCQNYYQTEGKLVAVAGEKTSIALETFAASDWTEETLNHQLLAFAKHPFNLEKESPLRCGLFLVSSTETILVLKLHKIAGDQESLGILLRELVTVYEAKINQETPQLFSPTASYQDYIQQELAFLESEEGQELKEEWRSRLQGELPILNLPSYGTPSPVRNDEGAAYKVCLDSDIVQQLRQLAQENKVDVKEIFFSAFQVLLYRYTGEEDLKIALYRERDQDFTGVLGNFTRIAIAQTAFSANLSFRHFLEQVTHTVSEIESKGSYPFHLLVEELEESLNESHSPICQVAFQYSQSSLPKTQQLDLEIYNLPQQSVDFDFSLEMIEQSHGLEAVFYYAIELLDRETVTQFAQHFQNLLVSIIENPESAIGELSILSEAERETILNSWNETATDRDLSHCLPQLFAEQVERNPNAIALSFQSQTITYQELNHHSNQVAHYLRRLGVKPETPVGICIERCLDMVVGLLGILKAGGAYVPLDPAYPRDRVDYMLTDSQAPVLLTQSHLTEQFSNYQGTIVCLDRDRDAIAQEDDKNLESGLTADNLAYIIYTSGSTGKPKGVQIPHRCLTNFLQSMRNTPGLSAEDTLLAVTTICFDIAGLELYLPLIVGAKVVIASREVATDGWRLSETIETEKITVMQATPATWQMLLAVGFTRGKGLKVLSGGEALPMKLGDRLLETGAEVWNLYGPTETTIWSAVYKVDRENRIKVTIAPIGKPIANTQIYILDSYLQPVPIGVTGEIYIGGDGVGRGYLNRPELTAERFLSSPFHPENTLYKTGDLARYLPDGNIEYLGRADNQVKIRGFRIETGEVEAAIEQHSYIKSAVVMGREDRPGDKRLVAYVIPQTPEAGEEELTENQLNSWENIFDNQGYAEEKEVGDPLFNTALWRNSYNNQRIPDAQMRTWASDIVRQILAKQPQQVWEIGSGTGMLLFQIASHTQFYYGTDLSEVSIEYTRQILDQYREDYNEVRLAQKPADDFSGVEKGSYDLVILNSIAQYFPSVDYLLAVIEGAIHSVKSGGAIFLGDIRSQSLLEAFHTSVELYKAPSSLSTAELQKRIQKKIQQEKELSIAPEFFIALKSHYPEITEVQIRLERGKQANELNKYRYHVWLYVGDSSQRIITPPVVEGKEMTAAEIKGYLQENHPDQVCFTNLPNQRTIADAETIKALQRADVETVEQLRELPRERSAIEPEALHEISAELGYKLELCWSPNSKEGSYDAAFVREEQQGIILTPLTQSTRSGGNWMRYVGDPLTSQIATEIAPQLRKHCSEKLPAYMVPTAFVVLESFPLTPNGKVNRRALPAPDLSSFAQENEYIPPRDRAEETLANIWSEILNLPKIGVHDDFFDLGGHSLLAIVLMSKIEQEFGKQLPLSTLLSNRSIAALAQKIEGNQEAHSSSLVPIQIKGTQPPFFCVHPAGGHVLCYTDLAKYLGNNQPVYGLQAPGFNEGEKILDRVEDMAHFYIETIKEFQAEGPYKIGGWSFGGVVAYEMAQQLLKRGEEVELLAVMDAWTPILLDPNKEIDGVYLGGVLNRYFGGIFGGINLVSPQELEGLNAEERVELILDKAEEKNLFPPDSDRAQNRRFVDVIVGTLKATYHYQPQHYPGKVTLLRPQERHYHEPDPQLVWVELYAIMDAAEIDLISVPGSHFSFIKEPNCQQTAEQLATRLHR</sequence>
<dbReference type="eggNOG" id="COG3319">
    <property type="taxonomic scope" value="Bacteria"/>
</dbReference>
<dbReference type="Gene3D" id="3.40.50.1820">
    <property type="entry name" value="alpha/beta hydrolase"/>
    <property type="match status" value="1"/>
</dbReference>
<dbReference type="GO" id="GO:0031177">
    <property type="term" value="F:phosphopantetheine binding"/>
    <property type="evidence" value="ECO:0007669"/>
    <property type="project" value="TreeGrafter"/>
</dbReference>
<dbReference type="PROSITE" id="PS50075">
    <property type="entry name" value="CARRIER"/>
    <property type="match status" value="1"/>
</dbReference>
<dbReference type="Gene3D" id="3.40.50.150">
    <property type="entry name" value="Vaccinia Virus protein VP39"/>
    <property type="match status" value="1"/>
</dbReference>
<dbReference type="Gene3D" id="3.30.559.10">
    <property type="entry name" value="Chloramphenicol acetyltransferase-like domain"/>
    <property type="match status" value="1"/>
</dbReference>
<dbReference type="Proteomes" id="UP000010482">
    <property type="component" value="Chromosome"/>
</dbReference>
<dbReference type="InterPro" id="IPR010071">
    <property type="entry name" value="AA_adenyl_dom"/>
</dbReference>
<dbReference type="OrthoDB" id="473401at2"/>
<dbReference type="SUPFAM" id="SSF53335">
    <property type="entry name" value="S-adenosyl-L-methionine-dependent methyltransferases"/>
    <property type="match status" value="1"/>
</dbReference>
<dbReference type="InterPro" id="IPR036736">
    <property type="entry name" value="ACP-like_sf"/>
</dbReference>
<evidence type="ECO:0000256" key="2">
    <source>
        <dbReference type="ARBA" id="ARBA00022450"/>
    </source>
</evidence>
<dbReference type="Pfam" id="PF00975">
    <property type="entry name" value="Thioesterase"/>
    <property type="match status" value="1"/>
</dbReference>
<comment type="cofactor">
    <cofactor evidence="1">
        <name>pantetheine 4'-phosphate</name>
        <dbReference type="ChEBI" id="CHEBI:47942"/>
    </cofactor>
</comment>
<dbReference type="RefSeq" id="WP_015230952.1">
    <property type="nucleotide sequence ID" value="NC_019780.1"/>
</dbReference>
<proteinExistence type="predicted"/>
<dbReference type="Gene3D" id="3.30.559.30">
    <property type="entry name" value="Nonribosomal peptide synthetase, condensation domain"/>
    <property type="match status" value="1"/>
</dbReference>
<dbReference type="STRING" id="13035.Dacsa_3490"/>
<evidence type="ECO:0000313" key="6">
    <source>
        <dbReference type="Proteomes" id="UP000010482"/>
    </source>
</evidence>
<dbReference type="Pfam" id="PF00501">
    <property type="entry name" value="AMP-binding"/>
    <property type="match status" value="1"/>
</dbReference>
<dbReference type="InterPro" id="IPR045851">
    <property type="entry name" value="AMP-bd_C_sf"/>
</dbReference>
<evidence type="ECO:0000259" key="4">
    <source>
        <dbReference type="PROSITE" id="PS50075"/>
    </source>
</evidence>
<dbReference type="InterPro" id="IPR009081">
    <property type="entry name" value="PP-bd_ACP"/>
</dbReference>
<dbReference type="SUPFAM" id="SSF56801">
    <property type="entry name" value="Acetyl-CoA synthetase-like"/>
    <property type="match status" value="1"/>
</dbReference>
<dbReference type="FunFam" id="2.30.38.10:FF:000001">
    <property type="entry name" value="Non-ribosomal peptide synthetase PvdI"/>
    <property type="match status" value="1"/>
</dbReference>
<dbReference type="InterPro" id="IPR000873">
    <property type="entry name" value="AMP-dep_synth/lig_dom"/>
</dbReference>
<dbReference type="FunFam" id="3.40.50.980:FF:000001">
    <property type="entry name" value="Non-ribosomal peptide synthetase"/>
    <property type="match status" value="1"/>
</dbReference>
<dbReference type="NCBIfam" id="TIGR01733">
    <property type="entry name" value="AA-adenyl-dom"/>
    <property type="match status" value="1"/>
</dbReference>
<evidence type="ECO:0000256" key="1">
    <source>
        <dbReference type="ARBA" id="ARBA00001957"/>
    </source>
</evidence>
<feature type="domain" description="Carrier" evidence="4">
    <location>
        <begin position="1373"/>
        <end position="1448"/>
    </location>
</feature>
<dbReference type="FunFam" id="3.40.50.12780:FF:000012">
    <property type="entry name" value="Non-ribosomal peptide synthetase"/>
    <property type="match status" value="1"/>
</dbReference>
<dbReference type="CDD" id="cd02440">
    <property type="entry name" value="AdoMet_MTases"/>
    <property type="match status" value="1"/>
</dbReference>
<dbReference type="PANTHER" id="PTHR45527">
    <property type="entry name" value="NONRIBOSOMAL PEPTIDE SYNTHETASE"/>
    <property type="match status" value="1"/>
</dbReference>
<dbReference type="HOGENOM" id="CLU_000022_2_13_3"/>
<name>K9Z0S2_DACS8</name>
<dbReference type="SUPFAM" id="SSF53474">
    <property type="entry name" value="alpha/beta-Hydrolases"/>
    <property type="match status" value="1"/>
</dbReference>
<accession>K9Z0S2</accession>
<dbReference type="Pfam" id="PF08242">
    <property type="entry name" value="Methyltransf_12"/>
    <property type="match status" value="1"/>
</dbReference>
<dbReference type="eggNOG" id="COG1074">
    <property type="taxonomic scope" value="Bacteria"/>
</dbReference>
<dbReference type="PANTHER" id="PTHR45527:SF1">
    <property type="entry name" value="FATTY ACID SYNTHASE"/>
    <property type="match status" value="1"/>
</dbReference>
<dbReference type="PROSITE" id="PS00455">
    <property type="entry name" value="AMP_BINDING"/>
    <property type="match status" value="1"/>
</dbReference>
<dbReference type="GO" id="GO:0043041">
    <property type="term" value="P:amino acid activation for nonribosomal peptide biosynthetic process"/>
    <property type="evidence" value="ECO:0007669"/>
    <property type="project" value="TreeGrafter"/>
</dbReference>
<dbReference type="GO" id="GO:0005737">
    <property type="term" value="C:cytoplasm"/>
    <property type="evidence" value="ECO:0007669"/>
    <property type="project" value="TreeGrafter"/>
</dbReference>
<dbReference type="Pfam" id="PF00668">
    <property type="entry name" value="Condensation"/>
    <property type="match status" value="1"/>
</dbReference>
<dbReference type="PATRIC" id="fig|13035.3.peg.3952"/>
<dbReference type="Gene3D" id="3.40.50.980">
    <property type="match status" value="2"/>
</dbReference>
<dbReference type="Gene3D" id="3.30.300.30">
    <property type="match status" value="2"/>
</dbReference>
<keyword evidence="6" id="KW-1185">Reference proteome</keyword>
<evidence type="ECO:0000256" key="3">
    <source>
        <dbReference type="ARBA" id="ARBA00022553"/>
    </source>
</evidence>
<dbReference type="InterPro" id="IPR001031">
    <property type="entry name" value="Thioesterase"/>
</dbReference>
<dbReference type="EMBL" id="CP003944">
    <property type="protein sequence ID" value="AFZ51978.1"/>
    <property type="molecule type" value="Genomic_DNA"/>
</dbReference>
<dbReference type="InterPro" id="IPR020845">
    <property type="entry name" value="AMP-binding_CS"/>
</dbReference>
<dbReference type="GO" id="GO:0008610">
    <property type="term" value="P:lipid biosynthetic process"/>
    <property type="evidence" value="ECO:0007669"/>
    <property type="project" value="UniProtKB-ARBA"/>
</dbReference>
<gene>
    <name evidence="5" type="ORF">Dacsa_3490</name>
</gene>
<dbReference type="InterPro" id="IPR029058">
    <property type="entry name" value="AB_hydrolase_fold"/>
</dbReference>
<dbReference type="InterPro" id="IPR013217">
    <property type="entry name" value="Methyltransf_12"/>
</dbReference>
<dbReference type="GO" id="GO:0009403">
    <property type="term" value="P:toxin biosynthetic process"/>
    <property type="evidence" value="ECO:0007669"/>
    <property type="project" value="UniProtKB-ARBA"/>
</dbReference>
<dbReference type="CDD" id="cd12116">
    <property type="entry name" value="A_NRPS_Ta1_like"/>
    <property type="match status" value="1"/>
</dbReference>
<organism evidence="5 6">
    <name type="scientific">Dactylococcopsis salina (strain PCC 8305)</name>
    <name type="common">Myxobactron salinum</name>
    <dbReference type="NCBI Taxonomy" id="13035"/>
    <lineage>
        <taxon>Bacteria</taxon>
        <taxon>Bacillati</taxon>
        <taxon>Cyanobacteriota</taxon>
        <taxon>Cyanophyceae</taxon>
        <taxon>Nodosilineales</taxon>
        <taxon>Cymatolegaceae</taxon>
        <taxon>Dactylococcopsis</taxon>
    </lineage>
</organism>
<keyword evidence="3" id="KW-0597">Phosphoprotein</keyword>
<dbReference type="InterPro" id="IPR001242">
    <property type="entry name" value="Condensation_dom"/>
</dbReference>
<keyword evidence="2" id="KW-0596">Phosphopantetheine</keyword>
<dbReference type="SUPFAM" id="SSF47336">
    <property type="entry name" value="ACP-like"/>
    <property type="match status" value="1"/>
</dbReference>